<feature type="compositionally biased region" description="Basic and acidic residues" evidence="1">
    <location>
        <begin position="233"/>
        <end position="286"/>
    </location>
</feature>
<dbReference type="Proteomes" id="UP000790580">
    <property type="component" value="Unassembled WGS sequence"/>
</dbReference>
<protein>
    <submittedName>
        <fullName evidence="2">Amyloid fiber anchoring/assembly protein TapA</fullName>
    </submittedName>
</protein>
<reference evidence="2 3" key="1">
    <citation type="submission" date="2021-06" db="EMBL/GenBank/DDBJ databases">
        <title>Bacillus sp. RD4P76, an endophyte from a halophyte.</title>
        <authorList>
            <person name="Sun J.-Q."/>
        </authorList>
    </citation>
    <scope>NUCLEOTIDE SEQUENCE [LARGE SCALE GENOMIC DNA]</scope>
    <source>
        <strain evidence="2 3">JCM 17098</strain>
    </source>
</reference>
<organism evidence="2 3">
    <name type="scientific">Evansella alkalicola</name>
    <dbReference type="NCBI Taxonomy" id="745819"/>
    <lineage>
        <taxon>Bacteria</taxon>
        <taxon>Bacillati</taxon>
        <taxon>Bacillota</taxon>
        <taxon>Bacilli</taxon>
        <taxon>Bacillales</taxon>
        <taxon>Bacillaceae</taxon>
        <taxon>Evansella</taxon>
    </lineage>
</organism>
<dbReference type="RefSeq" id="WP_088074831.1">
    <property type="nucleotide sequence ID" value="NZ_JAHQCR010000053.1"/>
</dbReference>
<evidence type="ECO:0000313" key="3">
    <source>
        <dbReference type="Proteomes" id="UP000790580"/>
    </source>
</evidence>
<gene>
    <name evidence="2" type="primary">tapA</name>
    <name evidence="2" type="ORF">KS407_13540</name>
</gene>
<feature type="region of interest" description="Disordered" evidence="1">
    <location>
        <begin position="176"/>
        <end position="286"/>
    </location>
</feature>
<dbReference type="InterPro" id="IPR023848">
    <property type="entry name" value="TasA"/>
</dbReference>
<accession>A0ABS6JW50</accession>
<proteinExistence type="predicted"/>
<feature type="compositionally biased region" description="Basic and acidic residues" evidence="1">
    <location>
        <begin position="201"/>
        <end position="226"/>
    </location>
</feature>
<dbReference type="EMBL" id="JAHQCR010000053">
    <property type="protein sequence ID" value="MBU9722452.1"/>
    <property type="molecule type" value="Genomic_DNA"/>
</dbReference>
<comment type="caution">
    <text evidence="2">The sequence shown here is derived from an EMBL/GenBank/DDBJ whole genome shotgun (WGS) entry which is preliminary data.</text>
</comment>
<feature type="compositionally biased region" description="Acidic residues" evidence="1">
    <location>
        <begin position="180"/>
        <end position="200"/>
    </location>
</feature>
<evidence type="ECO:0000256" key="1">
    <source>
        <dbReference type="SAM" id="MobiDB-lite"/>
    </source>
</evidence>
<name>A0ABS6JW50_9BACI</name>
<sequence length="286" mass="32611">MVRSLRIAKNKSRFKKVVILAQVLAIWYATVFSLSLLTSGTEAYYSNKNNTQVTISSAEYWWDGSDLDFTSKKTQNLKVCAPTYISVELKNRGEDMTSPTTFEVYYVESGNPSNKHGEKVYEGTIDHLAAGERVELEYEAEENGFYKFKAYQLPDYEGKNEEIWSEKVHVNCNASKDNNEEVEEDNGDVIEQEVENEIDESEKTSDEAKKKDDSVEDKKEAEQQEESKDESEGDSKSKEDKDTSDDIEKDKDAEKEKENIKDQEQNEEEKESKDSNADKQTDGGGD</sequence>
<dbReference type="NCBIfam" id="TIGR04087">
    <property type="entry name" value="YqxM_for_SipW"/>
    <property type="match status" value="1"/>
</dbReference>
<evidence type="ECO:0000313" key="2">
    <source>
        <dbReference type="EMBL" id="MBU9722452.1"/>
    </source>
</evidence>
<keyword evidence="3" id="KW-1185">Reference proteome</keyword>